<dbReference type="InterPro" id="IPR027396">
    <property type="entry name" value="DsrEFH-like"/>
</dbReference>
<gene>
    <name evidence="1" type="ORF">VC82_2907</name>
</gene>
<dbReference type="SUPFAM" id="SSF75169">
    <property type="entry name" value="DsrEFH-like"/>
    <property type="match status" value="1"/>
</dbReference>
<dbReference type="Gene3D" id="3.40.1260.10">
    <property type="entry name" value="DsrEFH-like"/>
    <property type="match status" value="1"/>
</dbReference>
<sequence length="165" mass="18249">MTAVLAQEKRPGPIINGYGAVWDVTHPDYKTRIGTDFKVVFDIMNSPEDPSTLNKSIETAARFMNMHARSGVKPENMKVMLVVHNKASKDILANTGYRKRFGTDNPNAEMIAQLMDAGVQFVFCGQSSLSRNIPIEEAIEGVQLALSAMTALIQAQNDGYRLIKF</sequence>
<reference evidence="1 2" key="1">
    <citation type="submission" date="2015-03" db="EMBL/GenBank/DDBJ databases">
        <title>Complete genome sequence of Muricauda lutaonensis CC-HSB-11T, isolated from a coastal hot spring.</title>
        <authorList>
            <person name="Kim K.M."/>
        </authorList>
    </citation>
    <scope>NUCLEOTIDE SEQUENCE [LARGE SCALE GENOMIC DNA]</scope>
    <source>
        <strain evidence="1 2">CC-HSB-11</strain>
    </source>
</reference>
<evidence type="ECO:0000313" key="1">
    <source>
        <dbReference type="EMBL" id="AKA36452.1"/>
    </source>
</evidence>
<keyword evidence="2" id="KW-1185">Reference proteome</keyword>
<dbReference type="EMBL" id="CP011071">
    <property type="protein sequence ID" value="AKA36452.1"/>
    <property type="molecule type" value="Genomic_DNA"/>
</dbReference>
<evidence type="ECO:0000313" key="2">
    <source>
        <dbReference type="Proteomes" id="UP000032726"/>
    </source>
</evidence>
<dbReference type="KEGG" id="mlt:VC82_2907"/>
<dbReference type="HOGENOM" id="CLU_114489_0_0_10"/>
<dbReference type="InterPro" id="IPR003787">
    <property type="entry name" value="Sulphur_relay_DsrE/F-like"/>
</dbReference>
<proteinExistence type="predicted"/>
<dbReference type="AlphaFoldDB" id="A0A0D5YVV4"/>
<accession>A0A0D5YVV4</accession>
<dbReference type="PANTHER" id="PTHR37691">
    <property type="entry name" value="BLR3518 PROTEIN"/>
    <property type="match status" value="1"/>
</dbReference>
<protein>
    <submittedName>
        <fullName evidence="1">Uncharacterized protein</fullName>
    </submittedName>
</protein>
<dbReference type="PATRIC" id="fig|516051.4.peg.2977"/>
<dbReference type="PANTHER" id="PTHR37691:SF1">
    <property type="entry name" value="BLR3518 PROTEIN"/>
    <property type="match status" value="1"/>
</dbReference>
<dbReference type="Pfam" id="PF02635">
    <property type="entry name" value="DsrE"/>
    <property type="match status" value="1"/>
</dbReference>
<dbReference type="Proteomes" id="UP000032726">
    <property type="component" value="Chromosome"/>
</dbReference>
<organism evidence="1 2">
    <name type="scientific">Flagellimonas lutaonensis</name>
    <dbReference type="NCBI Taxonomy" id="516051"/>
    <lineage>
        <taxon>Bacteria</taxon>
        <taxon>Pseudomonadati</taxon>
        <taxon>Bacteroidota</taxon>
        <taxon>Flavobacteriia</taxon>
        <taxon>Flavobacteriales</taxon>
        <taxon>Flavobacteriaceae</taxon>
        <taxon>Flagellimonas</taxon>
    </lineage>
</organism>
<name>A0A0D5YVV4_9FLAO</name>
<dbReference type="STRING" id="516051.VC82_2907"/>